<feature type="region of interest" description="Disordered" evidence="1">
    <location>
        <begin position="161"/>
        <end position="199"/>
    </location>
</feature>
<accession>A0A3S2ULT6</accession>
<sequence>MSGALTNSASVRTDIERLEAAFVGAAEAGHGSAELALLSGLPEDRVQILLADADVQRRLARVHREAELDGRAGAALARYTTLRMLRGINDGIEAGELDAGDYIEALPKIHRIVEHADRMQLEMRGGSSLPVFNIIIGAGGQITAERVETVDAVVAQQADTTRQAASDADRRRISETPPTTALEFLDDVRAGRAGGSGAQ</sequence>
<dbReference type="Proteomes" id="UP000288178">
    <property type="component" value="Unassembled WGS sequence"/>
</dbReference>
<proteinExistence type="predicted"/>
<organism evidence="2 3">
    <name type="scientific">Rubrivivax albus</name>
    <dbReference type="NCBI Taxonomy" id="2499835"/>
    <lineage>
        <taxon>Bacteria</taxon>
        <taxon>Pseudomonadati</taxon>
        <taxon>Pseudomonadota</taxon>
        <taxon>Betaproteobacteria</taxon>
        <taxon>Burkholderiales</taxon>
        <taxon>Sphaerotilaceae</taxon>
        <taxon>Rubrivivax</taxon>
    </lineage>
</organism>
<reference evidence="2 3" key="1">
    <citation type="submission" date="2019-01" db="EMBL/GenBank/DDBJ databases">
        <authorList>
            <person name="Chen W.-M."/>
        </authorList>
    </citation>
    <scope>NUCLEOTIDE SEQUENCE [LARGE SCALE GENOMIC DNA]</scope>
    <source>
        <strain evidence="2 3">ICH-3</strain>
    </source>
</reference>
<gene>
    <name evidence="2" type="ORF">ENE75_23025</name>
</gene>
<evidence type="ECO:0000313" key="2">
    <source>
        <dbReference type="EMBL" id="RVT48553.1"/>
    </source>
</evidence>
<dbReference type="EMBL" id="SACT01000010">
    <property type="protein sequence ID" value="RVT48553.1"/>
    <property type="molecule type" value="Genomic_DNA"/>
</dbReference>
<protein>
    <recommendedName>
        <fullName evidence="4">DUF222 domain-containing protein</fullName>
    </recommendedName>
</protein>
<name>A0A3S2ULT6_9BURK</name>
<evidence type="ECO:0000256" key="1">
    <source>
        <dbReference type="SAM" id="MobiDB-lite"/>
    </source>
</evidence>
<dbReference type="OrthoDB" id="9936528at2"/>
<comment type="caution">
    <text evidence="2">The sequence shown here is derived from an EMBL/GenBank/DDBJ whole genome shotgun (WGS) entry which is preliminary data.</text>
</comment>
<dbReference type="AlphaFoldDB" id="A0A3S2ULT6"/>
<evidence type="ECO:0000313" key="3">
    <source>
        <dbReference type="Proteomes" id="UP000288178"/>
    </source>
</evidence>
<keyword evidence="3" id="KW-1185">Reference proteome</keyword>
<dbReference type="RefSeq" id="WP_128201085.1">
    <property type="nucleotide sequence ID" value="NZ_SACT01000010.1"/>
</dbReference>
<evidence type="ECO:0008006" key="4">
    <source>
        <dbReference type="Google" id="ProtNLM"/>
    </source>
</evidence>